<dbReference type="GO" id="GO:0010212">
    <property type="term" value="P:response to ionizing radiation"/>
    <property type="evidence" value="ECO:0007669"/>
    <property type="project" value="TreeGrafter"/>
</dbReference>
<name>A0AAV3ZZA0_9GAST</name>
<dbReference type="CDD" id="cd04491">
    <property type="entry name" value="SoSSB_OBF"/>
    <property type="match status" value="1"/>
</dbReference>
<dbReference type="GO" id="GO:0003677">
    <property type="term" value="F:DNA binding"/>
    <property type="evidence" value="ECO:0007669"/>
    <property type="project" value="UniProtKB-KW"/>
</dbReference>
<evidence type="ECO:0000313" key="4">
    <source>
        <dbReference type="Proteomes" id="UP000735302"/>
    </source>
</evidence>
<sequence length="236" mass="25699">MQVDRSKPPLDPLVCLKDIRPGMKNLHIIFIVLEVGKLTRTKDNHDVRSCKVADKTGSINLSLFDEAGQVIQPGDICKFVRGYASLFRGLLTLYTGKGGDIFKIGEFCFNFVEVPNYSDPNPEYLKAEAAQHRKSPTEGGDQGQGHKEGQGGGPGSQGQVMRPFIPPPQGNGQNYSHPQQRMMLQQQQQNRPMMGGPPPRVAVNGNNISAGHMSGGPPMMSAGNNMMRGGRGGMRR</sequence>
<dbReference type="Proteomes" id="UP000735302">
    <property type="component" value="Unassembled WGS sequence"/>
</dbReference>
<organism evidence="3 4">
    <name type="scientific">Plakobranchus ocellatus</name>
    <dbReference type="NCBI Taxonomy" id="259542"/>
    <lineage>
        <taxon>Eukaryota</taxon>
        <taxon>Metazoa</taxon>
        <taxon>Spiralia</taxon>
        <taxon>Lophotrochozoa</taxon>
        <taxon>Mollusca</taxon>
        <taxon>Gastropoda</taxon>
        <taxon>Heterobranchia</taxon>
        <taxon>Euthyneura</taxon>
        <taxon>Panpulmonata</taxon>
        <taxon>Sacoglossa</taxon>
        <taxon>Placobranchoidea</taxon>
        <taxon>Plakobranchidae</taxon>
        <taxon>Plakobranchus</taxon>
    </lineage>
</organism>
<dbReference type="InterPro" id="IPR012340">
    <property type="entry name" value="NA-bd_OB-fold"/>
</dbReference>
<accession>A0AAV3ZZA0</accession>
<dbReference type="EMBL" id="BLXT01003024">
    <property type="protein sequence ID" value="GFO00002.1"/>
    <property type="molecule type" value="Genomic_DNA"/>
</dbReference>
<feature type="region of interest" description="Disordered" evidence="2">
    <location>
        <begin position="128"/>
        <end position="176"/>
    </location>
</feature>
<dbReference type="PANTHER" id="PTHR13356">
    <property type="entry name" value="OB FOLD NUCLEIC ACID BINDING PROTEIN-RELATED"/>
    <property type="match status" value="1"/>
</dbReference>
<dbReference type="AlphaFoldDB" id="A0AAV3ZZA0"/>
<dbReference type="Gene3D" id="2.40.50.140">
    <property type="entry name" value="Nucleic acid-binding proteins"/>
    <property type="match status" value="1"/>
</dbReference>
<dbReference type="GO" id="GO:0070876">
    <property type="term" value="C:SOSS complex"/>
    <property type="evidence" value="ECO:0007669"/>
    <property type="project" value="TreeGrafter"/>
</dbReference>
<evidence type="ECO:0000256" key="2">
    <source>
        <dbReference type="SAM" id="MobiDB-lite"/>
    </source>
</evidence>
<dbReference type="FunFam" id="2.40.50.140:FF:000072">
    <property type="entry name" value="SOSS complex subunit B2"/>
    <property type="match status" value="1"/>
</dbReference>
<keyword evidence="1" id="KW-0238">DNA-binding</keyword>
<comment type="caution">
    <text evidence="3">The sequence shown here is derived from an EMBL/GenBank/DDBJ whole genome shotgun (WGS) entry which is preliminary data.</text>
</comment>
<gene>
    <name evidence="3" type="ORF">PoB_002650700</name>
</gene>
<feature type="region of interest" description="Disordered" evidence="2">
    <location>
        <begin position="213"/>
        <end position="236"/>
    </location>
</feature>
<dbReference type="GO" id="GO:0005694">
    <property type="term" value="C:chromosome"/>
    <property type="evidence" value="ECO:0007669"/>
    <property type="project" value="UniProtKB-ARBA"/>
</dbReference>
<evidence type="ECO:0000256" key="1">
    <source>
        <dbReference type="ARBA" id="ARBA00023125"/>
    </source>
</evidence>
<proteinExistence type="predicted"/>
<protein>
    <submittedName>
        <fullName evidence="3">Soss complex subunit b1</fullName>
    </submittedName>
</protein>
<dbReference type="InterPro" id="IPR051231">
    <property type="entry name" value="SOSS-B"/>
</dbReference>
<reference evidence="3 4" key="1">
    <citation type="journal article" date="2021" name="Elife">
        <title>Chloroplast acquisition without the gene transfer in kleptoplastic sea slugs, Plakobranchus ocellatus.</title>
        <authorList>
            <person name="Maeda T."/>
            <person name="Takahashi S."/>
            <person name="Yoshida T."/>
            <person name="Shimamura S."/>
            <person name="Takaki Y."/>
            <person name="Nagai Y."/>
            <person name="Toyoda A."/>
            <person name="Suzuki Y."/>
            <person name="Arimoto A."/>
            <person name="Ishii H."/>
            <person name="Satoh N."/>
            <person name="Nishiyama T."/>
            <person name="Hasebe M."/>
            <person name="Maruyama T."/>
            <person name="Minagawa J."/>
            <person name="Obokata J."/>
            <person name="Shigenobu S."/>
        </authorList>
    </citation>
    <scope>NUCLEOTIDE SEQUENCE [LARGE SCALE GENOMIC DNA]</scope>
</reference>
<dbReference type="GO" id="GO:0044818">
    <property type="term" value="P:mitotic G2/M transition checkpoint"/>
    <property type="evidence" value="ECO:0007669"/>
    <property type="project" value="TreeGrafter"/>
</dbReference>
<dbReference type="GO" id="GO:0000724">
    <property type="term" value="P:double-strand break repair via homologous recombination"/>
    <property type="evidence" value="ECO:0007669"/>
    <property type="project" value="TreeGrafter"/>
</dbReference>
<dbReference type="SUPFAM" id="SSF50249">
    <property type="entry name" value="Nucleic acid-binding proteins"/>
    <property type="match status" value="1"/>
</dbReference>
<evidence type="ECO:0000313" key="3">
    <source>
        <dbReference type="EMBL" id="GFO00002.1"/>
    </source>
</evidence>
<keyword evidence="4" id="KW-1185">Reference proteome</keyword>
<dbReference type="PANTHER" id="PTHR13356:SF0">
    <property type="entry name" value="SOSS COMPLEX SUBUNIT B HOMOLOG"/>
    <property type="match status" value="1"/>
</dbReference>